<proteinExistence type="predicted"/>
<name>A0ACD4R5P4_9BACI</name>
<accession>A0ACD4R5P4</accession>
<gene>
    <name evidence="1" type="ORF">QLQ22_13735</name>
</gene>
<reference evidence="2" key="1">
    <citation type="journal article" date="2025" name="Aquaculture">
        <title>Assessment of the bioflocculant production and safety properties of Metabacillus hrfriensis sp. nov. based on phenotypic and whole-genome sequencing analysis.</title>
        <authorList>
            <person name="Zhang R."/>
            <person name="Zhao Z."/>
            <person name="Luo L."/>
            <person name="Wang S."/>
            <person name="Guo K."/>
            <person name="Xu W."/>
        </authorList>
    </citation>
    <scope>NUCLEOTIDE SEQUENCE [LARGE SCALE GENOMIC DNA]</scope>
    <source>
        <strain evidence="2">CT-WN-B3</strain>
    </source>
</reference>
<dbReference type="Proteomes" id="UP001226091">
    <property type="component" value="Chromosome"/>
</dbReference>
<organism evidence="1 2">
    <name type="scientific">Metabacillus hrfriensis</name>
    <dbReference type="NCBI Taxonomy" id="3048891"/>
    <lineage>
        <taxon>Bacteria</taxon>
        <taxon>Bacillati</taxon>
        <taxon>Bacillota</taxon>
        <taxon>Bacilli</taxon>
        <taxon>Bacillales</taxon>
        <taxon>Bacillaceae</taxon>
        <taxon>Metabacillus</taxon>
    </lineage>
</organism>
<keyword evidence="2" id="KW-1185">Reference proteome</keyword>
<dbReference type="EMBL" id="CP126116">
    <property type="protein sequence ID" value="WHZ55784.1"/>
    <property type="molecule type" value="Genomic_DNA"/>
</dbReference>
<evidence type="ECO:0000313" key="2">
    <source>
        <dbReference type="Proteomes" id="UP001226091"/>
    </source>
</evidence>
<protein>
    <submittedName>
        <fullName evidence="1">PHB depolymerase family esterase</fullName>
    </submittedName>
</protein>
<sequence length="219" mass="24089">MKSDVFQKTITKVIDVNLSYLLKLPAGYEKGTGEVPLVLFLHGAGERGTDPKLVKKIGLPEVVDKGDFPFILLAPQCPISTAGRANWIMELDGVSALLKEVIETHRVDLKRIYLTGMSMGAYGAFELASRMPDLFAALAPICGGGCPEKADRLKEIPTWIFHGERDDVIPIRESLDMVNAIKTAGGNVMFTSYPEAGHDSWTAAYNDPEFFSWLLKQSK</sequence>
<evidence type="ECO:0000313" key="1">
    <source>
        <dbReference type="EMBL" id="WHZ55784.1"/>
    </source>
</evidence>